<evidence type="ECO:0000313" key="2">
    <source>
        <dbReference type="EMBL" id="PNT63139.1"/>
    </source>
</evidence>
<name>A0A2K2CM92_BRADI</name>
<feature type="compositionally biased region" description="Low complexity" evidence="1">
    <location>
        <begin position="57"/>
        <end position="75"/>
    </location>
</feature>
<feature type="compositionally biased region" description="Polar residues" evidence="1">
    <location>
        <begin position="15"/>
        <end position="25"/>
    </location>
</feature>
<dbReference type="EMBL" id="CM000883">
    <property type="protein sequence ID" value="PNT63139.1"/>
    <property type="molecule type" value="Genomic_DNA"/>
</dbReference>
<feature type="compositionally biased region" description="Low complexity" evidence="1">
    <location>
        <begin position="248"/>
        <end position="258"/>
    </location>
</feature>
<gene>
    <name evidence="2" type="ORF">BRADI_4g11951v3</name>
</gene>
<proteinExistence type="predicted"/>
<organism evidence="2">
    <name type="scientific">Brachypodium distachyon</name>
    <name type="common">Purple false brome</name>
    <name type="synonym">Trachynia distachya</name>
    <dbReference type="NCBI Taxonomy" id="15368"/>
    <lineage>
        <taxon>Eukaryota</taxon>
        <taxon>Viridiplantae</taxon>
        <taxon>Streptophyta</taxon>
        <taxon>Embryophyta</taxon>
        <taxon>Tracheophyta</taxon>
        <taxon>Spermatophyta</taxon>
        <taxon>Magnoliopsida</taxon>
        <taxon>Liliopsida</taxon>
        <taxon>Poales</taxon>
        <taxon>Poaceae</taxon>
        <taxon>BOP clade</taxon>
        <taxon>Pooideae</taxon>
        <taxon>Stipodae</taxon>
        <taxon>Brachypodieae</taxon>
        <taxon>Brachypodium</taxon>
    </lineage>
</organism>
<protein>
    <submittedName>
        <fullName evidence="2 3">Uncharacterized protein</fullName>
    </submittedName>
</protein>
<sequence>MSVDMPSPILHRQRSASAWSTSITFVDTPPPLRPHAWTSPTSSDSSTARRTSDDGIPASASPTTASTASSSPASSDRLFRKTLHPRQHPRISDGFDYIDTNITICDDSPPVLAKLAVARHARSWQNRCVLDEFPPVHGPIFLRGIKAIKASIHPCDDLNGSSGGGEGPSSVVPTGTPMATMKRMGEIRHGPQMRHLRLPVGGLEARLWGCVLCLAAFPSGAVFRKRLLIHRWIGRGSSNPPMLGRGVSTSSSQRDSSSNDLPRSAPQSTAARPTRQRGEEQRVSRPGPRQRLHARAPPVPSWRRRGGSAPTRGRSTTSTRSTSSWTPAGSRGRRRSCARCSSTSGENPARSSRSPTPWPATSRSAACSA</sequence>
<evidence type="ECO:0000256" key="1">
    <source>
        <dbReference type="SAM" id="MobiDB-lite"/>
    </source>
</evidence>
<dbReference type="AlphaFoldDB" id="A0A2K2CM92"/>
<accession>A0A2K2CM92</accession>
<feature type="compositionally biased region" description="Polar residues" evidence="1">
    <location>
        <begin position="349"/>
        <end position="369"/>
    </location>
</feature>
<reference evidence="2" key="2">
    <citation type="submission" date="2017-06" db="EMBL/GenBank/DDBJ databases">
        <title>WGS assembly of Brachypodium distachyon.</title>
        <authorList>
            <consortium name="The International Brachypodium Initiative"/>
            <person name="Lucas S."/>
            <person name="Harmon-Smith M."/>
            <person name="Lail K."/>
            <person name="Tice H."/>
            <person name="Grimwood J."/>
            <person name="Bruce D."/>
            <person name="Barry K."/>
            <person name="Shu S."/>
            <person name="Lindquist E."/>
            <person name="Wang M."/>
            <person name="Pitluck S."/>
            <person name="Vogel J.P."/>
            <person name="Garvin D.F."/>
            <person name="Mockler T.C."/>
            <person name="Schmutz J."/>
            <person name="Rokhsar D."/>
            <person name="Bevan M.W."/>
        </authorList>
    </citation>
    <scope>NUCLEOTIDE SEQUENCE</scope>
    <source>
        <strain evidence="2">Bd21</strain>
    </source>
</reference>
<feature type="region of interest" description="Disordered" evidence="1">
    <location>
        <begin position="234"/>
        <end position="369"/>
    </location>
</feature>
<dbReference type="EnsemblPlants" id="PNT63139">
    <property type="protein sequence ID" value="PNT63139"/>
    <property type="gene ID" value="BRADI_4g11951v3"/>
</dbReference>
<dbReference type="Gramene" id="PNT63139">
    <property type="protein sequence ID" value="PNT63139"/>
    <property type="gene ID" value="BRADI_4g11951v3"/>
</dbReference>
<feature type="region of interest" description="Disordered" evidence="1">
    <location>
        <begin position="1"/>
        <end position="92"/>
    </location>
</feature>
<feature type="compositionally biased region" description="Basic residues" evidence="1">
    <location>
        <begin position="80"/>
        <end position="89"/>
    </location>
</feature>
<dbReference type="InParanoid" id="A0A2K2CM92"/>
<dbReference type="Proteomes" id="UP000008810">
    <property type="component" value="Chromosome 4"/>
</dbReference>
<evidence type="ECO:0000313" key="4">
    <source>
        <dbReference type="Proteomes" id="UP000008810"/>
    </source>
</evidence>
<evidence type="ECO:0000313" key="3">
    <source>
        <dbReference type="EnsemblPlants" id="PNT63139"/>
    </source>
</evidence>
<feature type="compositionally biased region" description="Low complexity" evidence="1">
    <location>
        <begin position="307"/>
        <end position="330"/>
    </location>
</feature>
<feature type="compositionally biased region" description="Low complexity" evidence="1">
    <location>
        <begin position="38"/>
        <end position="49"/>
    </location>
</feature>
<reference evidence="3" key="3">
    <citation type="submission" date="2018-08" db="UniProtKB">
        <authorList>
            <consortium name="EnsemblPlants"/>
        </authorList>
    </citation>
    <scope>IDENTIFICATION</scope>
    <source>
        <strain evidence="3">cv. Bd21</strain>
    </source>
</reference>
<feature type="compositionally biased region" description="Polar residues" evidence="1">
    <location>
        <begin position="259"/>
        <end position="271"/>
    </location>
</feature>
<keyword evidence="4" id="KW-1185">Reference proteome</keyword>
<reference evidence="2 3" key="1">
    <citation type="journal article" date="2010" name="Nature">
        <title>Genome sequencing and analysis of the model grass Brachypodium distachyon.</title>
        <authorList>
            <consortium name="International Brachypodium Initiative"/>
        </authorList>
    </citation>
    <scope>NUCLEOTIDE SEQUENCE [LARGE SCALE GENOMIC DNA]</scope>
    <source>
        <strain evidence="2 3">Bd21</strain>
    </source>
</reference>